<evidence type="ECO:0000256" key="5">
    <source>
        <dbReference type="ARBA" id="ARBA00022741"/>
    </source>
</evidence>
<dbReference type="SUPFAM" id="SSF55874">
    <property type="entry name" value="ATPase domain of HSP90 chaperone/DNA topoisomerase II/histidine kinase"/>
    <property type="match status" value="1"/>
</dbReference>
<protein>
    <recommendedName>
        <fullName evidence="2">histidine kinase</fullName>
        <ecNumber evidence="2">2.7.13.3</ecNumber>
    </recommendedName>
</protein>
<evidence type="ECO:0000256" key="7">
    <source>
        <dbReference type="ARBA" id="ARBA00022840"/>
    </source>
</evidence>
<dbReference type="EMBL" id="JAAGWD010000001">
    <property type="protein sequence ID" value="NEM96748.1"/>
    <property type="molecule type" value="Genomic_DNA"/>
</dbReference>
<keyword evidence="4" id="KW-0808">Transferase</keyword>
<gene>
    <name evidence="11" type="ORF">GXP69_03485</name>
</gene>
<keyword evidence="8" id="KW-0812">Transmembrane</keyword>
<organism evidence="11 12">
    <name type="scientific">Pontibacter burrus</name>
    <dbReference type="NCBI Taxonomy" id="2704466"/>
    <lineage>
        <taxon>Bacteria</taxon>
        <taxon>Pseudomonadati</taxon>
        <taxon>Bacteroidota</taxon>
        <taxon>Cytophagia</taxon>
        <taxon>Cytophagales</taxon>
        <taxon>Hymenobacteraceae</taxon>
        <taxon>Pontibacter</taxon>
    </lineage>
</organism>
<dbReference type="Gene3D" id="2.60.40.10">
    <property type="entry name" value="Immunoglobulins"/>
    <property type="match status" value="1"/>
</dbReference>
<dbReference type="PROSITE" id="PS50109">
    <property type="entry name" value="HIS_KIN"/>
    <property type="match status" value="1"/>
</dbReference>
<evidence type="ECO:0000256" key="9">
    <source>
        <dbReference type="SAM" id="SignalP"/>
    </source>
</evidence>
<dbReference type="Pfam" id="PF02518">
    <property type="entry name" value="HATPase_c"/>
    <property type="match status" value="1"/>
</dbReference>
<evidence type="ECO:0000313" key="11">
    <source>
        <dbReference type="EMBL" id="NEM96748.1"/>
    </source>
</evidence>
<dbReference type="Pfam" id="PF07494">
    <property type="entry name" value="Reg_prop"/>
    <property type="match status" value="6"/>
</dbReference>
<keyword evidence="8" id="KW-1133">Transmembrane helix</keyword>
<dbReference type="Pfam" id="PF07568">
    <property type="entry name" value="HisKA_2"/>
    <property type="match status" value="1"/>
</dbReference>
<dbReference type="InterPro" id="IPR036890">
    <property type="entry name" value="HATPase_C_sf"/>
</dbReference>
<dbReference type="InterPro" id="IPR015943">
    <property type="entry name" value="WD40/YVTN_repeat-like_dom_sf"/>
</dbReference>
<evidence type="ECO:0000259" key="10">
    <source>
        <dbReference type="PROSITE" id="PS50109"/>
    </source>
</evidence>
<dbReference type="InterPro" id="IPR013783">
    <property type="entry name" value="Ig-like_fold"/>
</dbReference>
<accession>A0A6B3LRZ1</accession>
<evidence type="ECO:0000313" key="12">
    <source>
        <dbReference type="Proteomes" id="UP000474777"/>
    </source>
</evidence>
<keyword evidence="7" id="KW-0067">ATP-binding</keyword>
<keyword evidence="6" id="KW-0418">Kinase</keyword>
<evidence type="ECO:0000256" key="1">
    <source>
        <dbReference type="ARBA" id="ARBA00000085"/>
    </source>
</evidence>
<dbReference type="InterPro" id="IPR005467">
    <property type="entry name" value="His_kinase_dom"/>
</dbReference>
<name>A0A6B3LRZ1_9BACT</name>
<dbReference type="EC" id="2.7.13.3" evidence="2"/>
<keyword evidence="8" id="KW-0472">Membrane</keyword>
<comment type="catalytic activity">
    <reaction evidence="1">
        <text>ATP + protein L-histidine = ADP + protein N-phospho-L-histidine.</text>
        <dbReference type="EC" id="2.7.13.3"/>
    </reaction>
</comment>
<dbReference type="GO" id="GO:0004673">
    <property type="term" value="F:protein histidine kinase activity"/>
    <property type="evidence" value="ECO:0007669"/>
    <property type="project" value="UniProtKB-EC"/>
</dbReference>
<dbReference type="Pfam" id="PF07495">
    <property type="entry name" value="Y_Y_Y"/>
    <property type="match status" value="1"/>
</dbReference>
<evidence type="ECO:0000256" key="2">
    <source>
        <dbReference type="ARBA" id="ARBA00012438"/>
    </source>
</evidence>
<evidence type="ECO:0000256" key="6">
    <source>
        <dbReference type="ARBA" id="ARBA00022777"/>
    </source>
</evidence>
<dbReference type="AlphaFoldDB" id="A0A6B3LRZ1"/>
<reference evidence="11 12" key="1">
    <citation type="submission" date="2020-02" db="EMBL/GenBank/DDBJ databases">
        <authorList>
            <person name="Kim M.K."/>
        </authorList>
    </citation>
    <scope>NUCLEOTIDE SEQUENCE [LARGE SCALE GENOMIC DNA]</scope>
    <source>
        <strain evidence="11 12">BT327</strain>
    </source>
</reference>
<dbReference type="PANTHER" id="PTHR41523:SF8">
    <property type="entry name" value="ETHYLENE RESPONSE SENSOR PROTEIN"/>
    <property type="match status" value="1"/>
</dbReference>
<dbReference type="InterPro" id="IPR011123">
    <property type="entry name" value="Y_Y_Y"/>
</dbReference>
<keyword evidence="9" id="KW-0732">Signal</keyword>
<dbReference type="InterPro" id="IPR003594">
    <property type="entry name" value="HATPase_dom"/>
</dbReference>
<dbReference type="Gene3D" id="2.130.10.10">
    <property type="entry name" value="YVTN repeat-like/Quinoprotein amine dehydrogenase"/>
    <property type="match status" value="3"/>
</dbReference>
<dbReference type="InterPro" id="IPR011495">
    <property type="entry name" value="Sig_transdc_His_kin_sub2_dim/P"/>
</dbReference>
<keyword evidence="5" id="KW-0547">Nucleotide-binding</keyword>
<dbReference type="InterPro" id="IPR011110">
    <property type="entry name" value="Reg_prop"/>
</dbReference>
<evidence type="ECO:0000256" key="8">
    <source>
        <dbReference type="SAM" id="Phobius"/>
    </source>
</evidence>
<sequence>MRFLCLLLLLLVGNAVFAQQYNFHNWTLADGLPQSQINDIHQDHRMQIWVATYGGVSRFDGNTFYTYTTKQGLASNNTTCIFEDSRNQIWVGSSDNGLTRFDGAKFILYGAKAGLTSTNVTSITEDKLGKLWVATDSGIFTLTGNQFIRSPEFKKQPYTVIYSDAKGAIWAGSRSDGLYRLYQNKLYHFSSARYNLPSNHITAIYSGDSADKIWIGTDKGPALVTGNKVTPVPLPATIVNPSVTDFTHDAYGHVLIALQNDGILSVKDDETLHLTKANGLSSDHVTTLYTDTEKNTWIGTNGYGLQQHRAQWFLHYFELGEISEPHITALAQDTKGRLWIGTANGDAGYIQQGKITMLRTRIWPPGTTLYSMWVVSPEDVWVATSQGIWNLKPEGVKHFSSAHGLPSNDVYAIAAAPDNSLWFATAGGVATYQEGKITTIASADGSDPGKAYYIFRDKQHQLWVGTDRQVYQLKEDKLYPVPELASRHFGKVRSIAEGQNGWLFFGGYNYGLLAYHEKSGTTKLFNAGNGLPNEGVKSLYTDRDNNLWIGTNSTLLKVDLSYFQETQKLRFREYSGQNGFRGLEVSYNGITQTPDGKLWFGTIKGLTQYIPELDRINKATPELLLTDIRLSMQPTNWDELGYKTDPASGLPVNLRLPHNKNHITFDFHGICLSDPAKVRYRYMLEGHDQQWSETTEHSFTTYANLSPGTYTFKLKAQNNDGYWSPEPLTYTFSVIPPVWRRQWFIAIMLLLVTGAIISVVRMREKSLLKMNTLLDMRVQHRTRMLERKNREKELLLQEVHHRVKNNLQIVISLLNLQARHVKDPAALEVMQALRSRVRSMALLHERLYRHDNLEHIVLEDYFREICESLYAAYGVTEDRVKLQFNMAPLKVDIDTAITLGLIVNELISNTLKYAFPDSYSGSLGIDLDKLHDDTYRLIVWDNGIGFSEVQDQQQSFGLKLVSSLIKKLDGSIKFDNINGTKTILYFVLPS</sequence>
<keyword evidence="3" id="KW-0597">Phosphoprotein</keyword>
<evidence type="ECO:0000256" key="3">
    <source>
        <dbReference type="ARBA" id="ARBA00022553"/>
    </source>
</evidence>
<proteinExistence type="predicted"/>
<dbReference type="RefSeq" id="WP_163912416.1">
    <property type="nucleotide sequence ID" value="NZ_JAAGWD010000001.1"/>
</dbReference>
<feature type="domain" description="Histidine kinase" evidence="10">
    <location>
        <begin position="798"/>
        <end position="990"/>
    </location>
</feature>
<dbReference type="Gene3D" id="3.30.450.20">
    <property type="entry name" value="PAS domain"/>
    <property type="match status" value="1"/>
</dbReference>
<feature type="chain" id="PRO_5025367614" description="histidine kinase" evidence="9">
    <location>
        <begin position="19"/>
        <end position="990"/>
    </location>
</feature>
<evidence type="ECO:0000256" key="4">
    <source>
        <dbReference type="ARBA" id="ARBA00022679"/>
    </source>
</evidence>
<dbReference type="Gene3D" id="3.30.565.10">
    <property type="entry name" value="Histidine kinase-like ATPase, C-terminal domain"/>
    <property type="match status" value="1"/>
</dbReference>
<comment type="caution">
    <text evidence="11">The sequence shown here is derived from an EMBL/GenBank/DDBJ whole genome shotgun (WGS) entry which is preliminary data.</text>
</comment>
<dbReference type="GO" id="GO:0005524">
    <property type="term" value="F:ATP binding"/>
    <property type="evidence" value="ECO:0007669"/>
    <property type="project" value="UniProtKB-KW"/>
</dbReference>
<feature type="signal peptide" evidence="9">
    <location>
        <begin position="1"/>
        <end position="18"/>
    </location>
</feature>
<dbReference type="SMART" id="SM00387">
    <property type="entry name" value="HATPase_c"/>
    <property type="match status" value="1"/>
</dbReference>
<dbReference type="Proteomes" id="UP000474777">
    <property type="component" value="Unassembled WGS sequence"/>
</dbReference>
<feature type="transmembrane region" description="Helical" evidence="8">
    <location>
        <begin position="743"/>
        <end position="760"/>
    </location>
</feature>
<dbReference type="PANTHER" id="PTHR41523">
    <property type="entry name" value="TWO-COMPONENT SYSTEM SENSOR PROTEIN"/>
    <property type="match status" value="1"/>
</dbReference>
<keyword evidence="12" id="KW-1185">Reference proteome</keyword>
<dbReference type="SUPFAM" id="SSF63829">
    <property type="entry name" value="Calcium-dependent phosphotriesterase"/>
    <property type="match status" value="2"/>
</dbReference>